<dbReference type="PANTHER" id="PTHR34295:SF1">
    <property type="entry name" value="BIOTIN TRANSPORTER BIOY"/>
    <property type="match status" value="1"/>
</dbReference>
<evidence type="ECO:0000313" key="5">
    <source>
        <dbReference type="Proteomes" id="UP000574276"/>
    </source>
</evidence>
<comment type="subcellular location">
    <subcellularLocation>
        <location evidence="2">Cell membrane</location>
        <topology evidence="2">Multi-pass membrane protein</topology>
    </subcellularLocation>
</comment>
<feature type="transmembrane region" description="Helical" evidence="3">
    <location>
        <begin position="26"/>
        <end position="45"/>
    </location>
</feature>
<dbReference type="PANTHER" id="PTHR34295">
    <property type="entry name" value="BIOTIN TRANSPORTER BIOY"/>
    <property type="match status" value="1"/>
</dbReference>
<evidence type="ECO:0000256" key="2">
    <source>
        <dbReference type="PIRNR" id="PIRNR016661"/>
    </source>
</evidence>
<accession>A0A839JZ13</accession>
<dbReference type="RefSeq" id="WP_228352603.1">
    <property type="nucleotide sequence ID" value="NZ_JACEGA010000001.1"/>
</dbReference>
<feature type="transmembrane region" description="Helical" evidence="3">
    <location>
        <begin position="74"/>
        <end position="93"/>
    </location>
</feature>
<dbReference type="GO" id="GO:0005886">
    <property type="term" value="C:plasma membrane"/>
    <property type="evidence" value="ECO:0007669"/>
    <property type="project" value="UniProtKB-SubCell"/>
</dbReference>
<feature type="transmembrane region" description="Helical" evidence="3">
    <location>
        <begin position="131"/>
        <end position="154"/>
    </location>
</feature>
<evidence type="ECO:0000313" key="4">
    <source>
        <dbReference type="EMBL" id="MBB2182915.1"/>
    </source>
</evidence>
<keyword evidence="2 3" id="KW-0472">Membrane</keyword>
<feature type="transmembrane region" description="Helical" evidence="3">
    <location>
        <begin position="51"/>
        <end position="67"/>
    </location>
</feature>
<keyword evidence="3" id="KW-1133">Transmembrane helix</keyword>
<proteinExistence type="inferred from homology"/>
<dbReference type="Gene3D" id="1.10.1760.20">
    <property type="match status" value="1"/>
</dbReference>
<dbReference type="Pfam" id="PF02632">
    <property type="entry name" value="BioY"/>
    <property type="match status" value="1"/>
</dbReference>
<feature type="transmembrane region" description="Helical" evidence="3">
    <location>
        <begin position="105"/>
        <end position="124"/>
    </location>
</feature>
<keyword evidence="5" id="KW-1185">Reference proteome</keyword>
<keyword evidence="2" id="KW-0813">Transport</keyword>
<dbReference type="Proteomes" id="UP000574276">
    <property type="component" value="Unassembled WGS sequence"/>
</dbReference>
<organism evidence="4 5">
    <name type="scientific">Variimorphobacter saccharofermentans</name>
    <dbReference type="NCBI Taxonomy" id="2755051"/>
    <lineage>
        <taxon>Bacteria</taxon>
        <taxon>Bacillati</taxon>
        <taxon>Bacillota</taxon>
        <taxon>Clostridia</taxon>
        <taxon>Lachnospirales</taxon>
        <taxon>Lachnospiraceae</taxon>
        <taxon>Variimorphobacter</taxon>
    </lineage>
</organism>
<feature type="transmembrane region" description="Helical" evidence="3">
    <location>
        <begin position="160"/>
        <end position="185"/>
    </location>
</feature>
<keyword evidence="3" id="KW-0812">Transmembrane</keyword>
<dbReference type="AlphaFoldDB" id="A0A839JZ13"/>
<dbReference type="PIRSF" id="PIRSF016661">
    <property type="entry name" value="BioY"/>
    <property type="match status" value="1"/>
</dbReference>
<dbReference type="InterPro" id="IPR003784">
    <property type="entry name" value="BioY"/>
</dbReference>
<evidence type="ECO:0000256" key="1">
    <source>
        <dbReference type="ARBA" id="ARBA00010692"/>
    </source>
</evidence>
<comment type="similarity">
    <text evidence="1 2">Belongs to the BioY family.</text>
</comment>
<dbReference type="EMBL" id="JACEGA010000001">
    <property type="protein sequence ID" value="MBB2182915.1"/>
    <property type="molecule type" value="Genomic_DNA"/>
</dbReference>
<name>A0A839JZ13_9FIRM</name>
<dbReference type="GO" id="GO:0015225">
    <property type="term" value="F:biotin transmembrane transporter activity"/>
    <property type="evidence" value="ECO:0007669"/>
    <property type="project" value="UniProtKB-UniRule"/>
</dbReference>
<gene>
    <name evidence="4" type="ORF">H0486_08500</name>
</gene>
<keyword evidence="2" id="KW-1003">Cell membrane</keyword>
<reference evidence="4 5" key="1">
    <citation type="submission" date="2020-07" db="EMBL/GenBank/DDBJ databases">
        <title>Characterization and genome sequencing of isolate MD1, a novel member within the family Lachnospiraceae.</title>
        <authorList>
            <person name="Rettenmaier R."/>
            <person name="Di Bello L."/>
            <person name="Zinser C."/>
            <person name="Scheitz K."/>
            <person name="Liebl W."/>
            <person name="Zverlov V."/>
        </authorList>
    </citation>
    <scope>NUCLEOTIDE SEQUENCE [LARGE SCALE GENOMIC DNA]</scope>
    <source>
        <strain evidence="4 5">MD1</strain>
    </source>
</reference>
<protein>
    <recommendedName>
        <fullName evidence="2">Biotin transporter</fullName>
    </recommendedName>
</protein>
<sequence length="201" mass="21885">MPGQQVRLQKTMNDVKQGTTNKINTVDLVLTGLFTAVICIMSQIAIPIQPIPFTLSLLSIFLTGALLQPRYALLSVLAYILLGAFGVPVFAGLKGGFQVLTGYTGGYLMAYPLMAFVTAMLYKYIKKNKLLGLIAGMLLSLLLCYIIGTIWFTIVSGNDFITALTLCVVPFVLFDLLKIILAISISTVIRKALSRNNILSN</sequence>
<comment type="caution">
    <text evidence="4">The sequence shown here is derived from an EMBL/GenBank/DDBJ whole genome shotgun (WGS) entry which is preliminary data.</text>
</comment>
<evidence type="ECO:0000256" key="3">
    <source>
        <dbReference type="SAM" id="Phobius"/>
    </source>
</evidence>